<protein>
    <recommendedName>
        <fullName evidence="2 9">Heme chaperone HemW</fullName>
    </recommendedName>
</protein>
<dbReference type="GO" id="GO:0006779">
    <property type="term" value="P:porphyrin-containing compound biosynthetic process"/>
    <property type="evidence" value="ECO:0007669"/>
    <property type="project" value="InterPro"/>
</dbReference>
<evidence type="ECO:0000313" key="11">
    <source>
        <dbReference type="EMBL" id="MRX71323.1"/>
    </source>
</evidence>
<keyword evidence="3 9" id="KW-0349">Heme</keyword>
<dbReference type="SFLD" id="SFLDF00288">
    <property type="entry name" value="HemN-like__clustered_with_nucl"/>
    <property type="match status" value="1"/>
</dbReference>
<keyword evidence="4 9" id="KW-0949">S-adenosyl-L-methionine</keyword>
<keyword evidence="6 9" id="KW-0408">Iron</keyword>
<feature type="domain" description="Radical SAM core" evidence="10">
    <location>
        <begin position="1"/>
        <end position="234"/>
    </location>
</feature>
<evidence type="ECO:0000256" key="3">
    <source>
        <dbReference type="ARBA" id="ARBA00022617"/>
    </source>
</evidence>
<keyword evidence="7 9" id="KW-0411">Iron-sulfur</keyword>
<dbReference type="Pfam" id="PF06969">
    <property type="entry name" value="HemN_C"/>
    <property type="match status" value="1"/>
</dbReference>
<keyword evidence="8 9" id="KW-0143">Chaperone</keyword>
<dbReference type="InterPro" id="IPR013785">
    <property type="entry name" value="Aldolase_TIM"/>
</dbReference>
<evidence type="ECO:0000256" key="4">
    <source>
        <dbReference type="ARBA" id="ARBA00022691"/>
    </source>
</evidence>
<comment type="function">
    <text evidence="9">Probably acts as a heme chaperone, transferring heme to an unknown acceptor. Binds one molecule of heme per monomer, possibly covalently. Binds 1 [4Fe-4S] cluster. The cluster is coordinated with 3 cysteines and an exchangeable S-adenosyl-L-methionine.</text>
</comment>
<dbReference type="SFLD" id="SFLDS00029">
    <property type="entry name" value="Radical_SAM"/>
    <property type="match status" value="1"/>
</dbReference>
<comment type="caution">
    <text evidence="11">The sequence shown here is derived from an EMBL/GenBank/DDBJ whole genome shotgun (WGS) entry which is preliminary data.</text>
</comment>
<name>A0A7X2IY84_9BACI</name>
<evidence type="ECO:0000259" key="10">
    <source>
        <dbReference type="PROSITE" id="PS51918"/>
    </source>
</evidence>
<evidence type="ECO:0000256" key="7">
    <source>
        <dbReference type="ARBA" id="ARBA00023014"/>
    </source>
</evidence>
<dbReference type="AlphaFoldDB" id="A0A7X2IY84"/>
<dbReference type="PROSITE" id="PS51918">
    <property type="entry name" value="RADICAL_SAM"/>
    <property type="match status" value="1"/>
</dbReference>
<sequence>MIKSAYIHIPFCQHICHYCDFNKVFLKNQPVDQYLDMLRKEMENAVSRHDHKNLQTIFIGGGTPTALSSQQLQKLLTSIAEVLQPDTGRIEYSIEANPGDLPLEKFQLLKSFGINRLSFGVQSFNNSLLSAIGRAHQAEDVFRSLELAGKAGFENISLDLMYGLPGQSAADFERDLDIALKLDVAHFSAYSLIIEPKTVFYNLSRKGKLPLPPQEDEAVMYETAMDRMESMGYHQYEISNYSLPGFESRHNITYWKNEQYFGFGAGAHSYVDGYRNANFGPLKKYMNAVGEQGLPYVSSHEVPKSEAMEEELFLGLRMSDGVSESHFSSKFGIELNRVFQDQIEEGIHKGLLVKSGDMLALTRRGRLLGNEVFSSFLGAAE</sequence>
<gene>
    <name evidence="11" type="ORF">GJU40_03940</name>
</gene>
<comment type="similarity">
    <text evidence="1">Belongs to the anaerobic coproporphyrinogen-III oxidase family. HemW subfamily.</text>
</comment>
<evidence type="ECO:0000256" key="2">
    <source>
        <dbReference type="ARBA" id="ARBA00017228"/>
    </source>
</evidence>
<dbReference type="InterPro" id="IPR010723">
    <property type="entry name" value="HemN_C"/>
</dbReference>
<dbReference type="InterPro" id="IPR007197">
    <property type="entry name" value="rSAM"/>
</dbReference>
<dbReference type="Pfam" id="PF04055">
    <property type="entry name" value="Radical_SAM"/>
    <property type="match status" value="1"/>
</dbReference>
<dbReference type="Gene3D" id="3.20.20.70">
    <property type="entry name" value="Aldolase class I"/>
    <property type="match status" value="1"/>
</dbReference>
<dbReference type="SMART" id="SM00729">
    <property type="entry name" value="Elp3"/>
    <property type="match status" value="1"/>
</dbReference>
<dbReference type="OrthoDB" id="9808022at2"/>
<evidence type="ECO:0000256" key="8">
    <source>
        <dbReference type="ARBA" id="ARBA00023186"/>
    </source>
</evidence>
<dbReference type="GO" id="GO:0004109">
    <property type="term" value="F:coproporphyrinogen oxidase activity"/>
    <property type="evidence" value="ECO:0007669"/>
    <property type="project" value="InterPro"/>
</dbReference>
<organism evidence="11 12">
    <name type="scientific">Metabacillus lacus</name>
    <dbReference type="NCBI Taxonomy" id="1983721"/>
    <lineage>
        <taxon>Bacteria</taxon>
        <taxon>Bacillati</taxon>
        <taxon>Bacillota</taxon>
        <taxon>Bacilli</taxon>
        <taxon>Bacillales</taxon>
        <taxon>Bacillaceae</taxon>
        <taxon>Metabacillus</taxon>
    </lineage>
</organism>
<proteinExistence type="inferred from homology"/>
<dbReference type="CDD" id="cd01335">
    <property type="entry name" value="Radical_SAM"/>
    <property type="match status" value="1"/>
</dbReference>
<evidence type="ECO:0000313" key="12">
    <source>
        <dbReference type="Proteomes" id="UP000448867"/>
    </source>
</evidence>
<dbReference type="SFLD" id="SFLDG01065">
    <property type="entry name" value="anaerobic_coproporphyrinogen-I"/>
    <property type="match status" value="1"/>
</dbReference>
<dbReference type="SUPFAM" id="SSF102114">
    <property type="entry name" value="Radical SAM enzymes"/>
    <property type="match status" value="1"/>
</dbReference>
<evidence type="ECO:0000256" key="9">
    <source>
        <dbReference type="RuleBase" id="RU364116"/>
    </source>
</evidence>
<evidence type="ECO:0000256" key="6">
    <source>
        <dbReference type="ARBA" id="ARBA00023004"/>
    </source>
</evidence>
<evidence type="ECO:0000256" key="5">
    <source>
        <dbReference type="ARBA" id="ARBA00022723"/>
    </source>
</evidence>
<dbReference type="PANTHER" id="PTHR13932:SF5">
    <property type="entry name" value="RADICAL S-ADENOSYL METHIONINE DOMAIN-CONTAINING PROTEIN 1, MITOCHONDRIAL"/>
    <property type="match status" value="1"/>
</dbReference>
<comment type="subcellular location">
    <subcellularLocation>
        <location evidence="9">Cytoplasm</location>
    </subcellularLocation>
</comment>
<evidence type="ECO:0000256" key="1">
    <source>
        <dbReference type="ARBA" id="ARBA00006100"/>
    </source>
</evidence>
<accession>A0A7X2IY84</accession>
<dbReference type="SFLD" id="SFLDG01082">
    <property type="entry name" value="B12-binding_domain_containing"/>
    <property type="match status" value="1"/>
</dbReference>
<dbReference type="Proteomes" id="UP000448867">
    <property type="component" value="Unassembled WGS sequence"/>
</dbReference>
<dbReference type="InterPro" id="IPR006638">
    <property type="entry name" value="Elp3/MiaA/NifB-like_rSAM"/>
</dbReference>
<reference evidence="11 12" key="1">
    <citation type="submission" date="2019-11" db="EMBL/GenBank/DDBJ databases">
        <title>Bacillus lacus genome.</title>
        <authorList>
            <person name="Allen C.J."/>
            <person name="Newman J.D."/>
        </authorList>
    </citation>
    <scope>NUCLEOTIDE SEQUENCE [LARGE SCALE GENOMIC DNA]</scope>
    <source>
        <strain evidence="11 12">KCTC 33946</strain>
    </source>
</reference>
<dbReference type="InterPro" id="IPR004559">
    <property type="entry name" value="HemW-like"/>
</dbReference>
<dbReference type="NCBIfam" id="TIGR00539">
    <property type="entry name" value="hemN_rel"/>
    <property type="match status" value="1"/>
</dbReference>
<dbReference type="InterPro" id="IPR034505">
    <property type="entry name" value="Coproporphyrinogen-III_oxidase"/>
</dbReference>
<dbReference type="GO" id="GO:0051539">
    <property type="term" value="F:4 iron, 4 sulfur cluster binding"/>
    <property type="evidence" value="ECO:0007669"/>
    <property type="project" value="UniProtKB-UniRule"/>
</dbReference>
<dbReference type="GO" id="GO:0046872">
    <property type="term" value="F:metal ion binding"/>
    <property type="evidence" value="ECO:0007669"/>
    <property type="project" value="UniProtKB-UniRule"/>
</dbReference>
<keyword evidence="5 9" id="KW-0479">Metal-binding</keyword>
<keyword evidence="12" id="KW-1185">Reference proteome</keyword>
<dbReference type="SFLD" id="SFLDF00562">
    <property type="entry name" value="HemN-like__clustered_with_heat"/>
    <property type="match status" value="1"/>
</dbReference>
<keyword evidence="9" id="KW-0004">4Fe-4S</keyword>
<dbReference type="InterPro" id="IPR058240">
    <property type="entry name" value="rSAM_sf"/>
</dbReference>
<dbReference type="PANTHER" id="PTHR13932">
    <property type="entry name" value="COPROPORPHYRINIGEN III OXIDASE"/>
    <property type="match status" value="1"/>
</dbReference>
<dbReference type="GO" id="GO:0005737">
    <property type="term" value="C:cytoplasm"/>
    <property type="evidence" value="ECO:0007669"/>
    <property type="project" value="UniProtKB-SubCell"/>
</dbReference>
<keyword evidence="9" id="KW-0963">Cytoplasm</keyword>
<dbReference type="EMBL" id="WKKI01000004">
    <property type="protein sequence ID" value="MRX71323.1"/>
    <property type="molecule type" value="Genomic_DNA"/>
</dbReference>